<dbReference type="AlphaFoldDB" id="A0AAN6NAS6"/>
<dbReference type="GO" id="GO:0006890">
    <property type="term" value="P:retrograde vesicle-mediated transport, Golgi to endoplasmic reticulum"/>
    <property type="evidence" value="ECO:0007669"/>
    <property type="project" value="TreeGrafter"/>
</dbReference>
<keyword evidence="5" id="KW-0333">Golgi apparatus</keyword>
<dbReference type="GO" id="GO:0000139">
    <property type="term" value="C:Golgi membrane"/>
    <property type="evidence" value="ECO:0007669"/>
    <property type="project" value="UniProtKB-SubCell"/>
</dbReference>
<evidence type="ECO:0000256" key="4">
    <source>
        <dbReference type="ARBA" id="ARBA00023136"/>
    </source>
</evidence>
<evidence type="ECO:0000256" key="5">
    <source>
        <dbReference type="RuleBase" id="RU369013"/>
    </source>
</evidence>
<keyword evidence="5" id="KW-0256">Endoplasmic reticulum</keyword>
<evidence type="ECO:0000256" key="2">
    <source>
        <dbReference type="ARBA" id="ARBA00022692"/>
    </source>
</evidence>
<accession>A0AAN6NAS6</accession>
<evidence type="ECO:0000256" key="3">
    <source>
        <dbReference type="ARBA" id="ARBA00022989"/>
    </source>
</evidence>
<keyword evidence="10" id="KW-1185">Reference proteome</keyword>
<proteinExistence type="inferred from homology"/>
<evidence type="ECO:0000259" key="8">
    <source>
        <dbReference type="Pfam" id="PF13850"/>
    </source>
</evidence>
<feature type="region of interest" description="Disordered" evidence="6">
    <location>
        <begin position="1"/>
        <end position="63"/>
    </location>
</feature>
<reference evidence="10" key="1">
    <citation type="journal article" date="2023" name="Mol. Phylogenet. Evol.">
        <title>Genome-scale phylogeny and comparative genomics of the fungal order Sordariales.</title>
        <authorList>
            <person name="Hensen N."/>
            <person name="Bonometti L."/>
            <person name="Westerberg I."/>
            <person name="Brannstrom I.O."/>
            <person name="Guillou S."/>
            <person name="Cros-Aarteil S."/>
            <person name="Calhoun S."/>
            <person name="Haridas S."/>
            <person name="Kuo A."/>
            <person name="Mondo S."/>
            <person name="Pangilinan J."/>
            <person name="Riley R."/>
            <person name="LaButti K."/>
            <person name="Andreopoulos B."/>
            <person name="Lipzen A."/>
            <person name="Chen C."/>
            <person name="Yan M."/>
            <person name="Daum C."/>
            <person name="Ng V."/>
            <person name="Clum A."/>
            <person name="Steindorff A."/>
            <person name="Ohm R.A."/>
            <person name="Martin F."/>
            <person name="Silar P."/>
            <person name="Natvig D.O."/>
            <person name="Lalanne C."/>
            <person name="Gautier V."/>
            <person name="Ament-Velasquez S.L."/>
            <person name="Kruys A."/>
            <person name="Hutchinson M.I."/>
            <person name="Powell A.J."/>
            <person name="Barry K."/>
            <person name="Miller A.N."/>
            <person name="Grigoriev I.V."/>
            <person name="Debuchy R."/>
            <person name="Gladieux P."/>
            <person name="Hiltunen Thoren M."/>
            <person name="Johannesson H."/>
        </authorList>
    </citation>
    <scope>NUCLEOTIDE SEQUENCE [LARGE SCALE GENOMIC DNA]</scope>
    <source>
        <strain evidence="10">CBS 340.73</strain>
    </source>
</reference>
<dbReference type="GO" id="GO:0030134">
    <property type="term" value="C:COPII-coated ER to Golgi transport vesicle"/>
    <property type="evidence" value="ECO:0007669"/>
    <property type="project" value="TreeGrafter"/>
</dbReference>
<name>A0AAN6NAS6_9PEZI</name>
<comment type="caution">
    <text evidence="9">The sequence shown here is derived from an EMBL/GenBank/DDBJ whole genome shotgun (WGS) entry which is preliminary data.</text>
</comment>
<comment type="subcellular location">
    <subcellularLocation>
        <location evidence="5">Endoplasmic reticulum membrane</location>
        <topology evidence="5">Multi-pass membrane protein</topology>
    </subcellularLocation>
    <subcellularLocation>
        <location evidence="5">Endoplasmic reticulum-Golgi intermediate compartment membrane</location>
        <topology evidence="5">Multi-pass membrane protein</topology>
    </subcellularLocation>
    <subcellularLocation>
        <location evidence="5">Golgi apparatus membrane</location>
        <topology evidence="5">Multi-pass membrane protein</topology>
    </subcellularLocation>
    <subcellularLocation>
        <location evidence="1">Membrane</location>
    </subcellularLocation>
</comment>
<feature type="domain" description="Endoplasmic reticulum vesicle transporter N-terminal" evidence="8">
    <location>
        <begin position="84"/>
        <end position="171"/>
    </location>
</feature>
<dbReference type="InterPro" id="IPR045888">
    <property type="entry name" value="Erv"/>
</dbReference>
<sequence>MSGYNDFGPPSHGSSGHNGGFQPAPPPGGNNNGFQPPVSHNGFHSQPHTPGFDHLHSNPHSPSYKKRDLLDEDAFGSKAGNIVSAFDAFPKSKPQYVTRTTTGGKWTVAMLCISLVLFWSELSRWWRGTETHTFAVEKGVEHYMNINLDIVVRMKCQDLHINVQDAAGDRILAGSKLQRDPTNWSQWVDGKGVHRLGRDEHGRLITGEGWTAMHTHEEGFGEEHVHDIVALGRRRARWGKTPRLPWGTREGDSCRVYGSLELNKVQGDFHITARGHGYMEFGEHLDHNAFNFSHIISELSFGPFLPSLVNPLDRTVNTAPAHFHKFQYFMSIVPTTYSVGHPSKSGSTSIFTNQYAVTEQSQEISERTIPGIFFKYDIEPMLLNIVESRDSFFVFCIKIINVLSGALVAGHWGFTMTEWLKEIVGKRSRRSGHSDGVLGSKGHYA</sequence>
<dbReference type="Pfam" id="PF07970">
    <property type="entry name" value="COPIIcoated_ERV"/>
    <property type="match status" value="1"/>
</dbReference>
<dbReference type="GO" id="GO:0005789">
    <property type="term" value="C:endoplasmic reticulum membrane"/>
    <property type="evidence" value="ECO:0007669"/>
    <property type="project" value="UniProtKB-SubCell"/>
</dbReference>
<dbReference type="PANTHER" id="PTHR10984">
    <property type="entry name" value="ENDOPLASMIC RETICULUM-GOLGI INTERMEDIATE COMPARTMENT PROTEIN"/>
    <property type="match status" value="1"/>
</dbReference>
<evidence type="ECO:0000259" key="7">
    <source>
        <dbReference type="Pfam" id="PF07970"/>
    </source>
</evidence>
<dbReference type="InterPro" id="IPR039542">
    <property type="entry name" value="Erv_N"/>
</dbReference>
<dbReference type="Pfam" id="PF13850">
    <property type="entry name" value="ERGIC_N"/>
    <property type="match status" value="1"/>
</dbReference>
<organism evidence="9 10">
    <name type="scientific">Diplogelasinospora grovesii</name>
    <dbReference type="NCBI Taxonomy" id="303347"/>
    <lineage>
        <taxon>Eukaryota</taxon>
        <taxon>Fungi</taxon>
        <taxon>Dikarya</taxon>
        <taxon>Ascomycota</taxon>
        <taxon>Pezizomycotina</taxon>
        <taxon>Sordariomycetes</taxon>
        <taxon>Sordariomycetidae</taxon>
        <taxon>Sordariales</taxon>
        <taxon>Diplogelasinosporaceae</taxon>
        <taxon>Diplogelasinospora</taxon>
    </lineage>
</organism>
<evidence type="ECO:0000313" key="9">
    <source>
        <dbReference type="EMBL" id="KAK3942309.1"/>
    </source>
</evidence>
<dbReference type="Proteomes" id="UP001303473">
    <property type="component" value="Unassembled WGS sequence"/>
</dbReference>
<comment type="function">
    <text evidence="5">Plays a role in transport between endoplasmic reticulum and Golgi.</text>
</comment>
<comment type="similarity">
    <text evidence="5">Belongs to the ERGIC family.</text>
</comment>
<feature type="domain" description="Endoplasmic reticulum vesicle transporter C-terminal" evidence="7">
    <location>
        <begin position="250"/>
        <end position="409"/>
    </location>
</feature>
<evidence type="ECO:0000256" key="6">
    <source>
        <dbReference type="SAM" id="MobiDB-lite"/>
    </source>
</evidence>
<dbReference type="EMBL" id="MU853775">
    <property type="protein sequence ID" value="KAK3942309.1"/>
    <property type="molecule type" value="Genomic_DNA"/>
</dbReference>
<gene>
    <name evidence="9" type="ORF">QBC46DRAFT_78762</name>
</gene>
<dbReference type="GO" id="GO:0006888">
    <property type="term" value="P:endoplasmic reticulum to Golgi vesicle-mediated transport"/>
    <property type="evidence" value="ECO:0007669"/>
    <property type="project" value="UniProtKB-UniRule"/>
</dbReference>
<keyword evidence="5" id="KW-0931">ER-Golgi transport</keyword>
<keyword evidence="4" id="KW-0472">Membrane</keyword>
<keyword evidence="3" id="KW-1133">Transmembrane helix</keyword>
<evidence type="ECO:0000313" key="10">
    <source>
        <dbReference type="Proteomes" id="UP001303473"/>
    </source>
</evidence>
<keyword evidence="5" id="KW-0813">Transport</keyword>
<dbReference type="GO" id="GO:0033116">
    <property type="term" value="C:endoplasmic reticulum-Golgi intermediate compartment membrane"/>
    <property type="evidence" value="ECO:0007669"/>
    <property type="project" value="UniProtKB-SubCell"/>
</dbReference>
<evidence type="ECO:0000256" key="1">
    <source>
        <dbReference type="ARBA" id="ARBA00004370"/>
    </source>
</evidence>
<dbReference type="PANTHER" id="PTHR10984:SF81">
    <property type="entry name" value="ER-DERIVED VESICLES PROTEIN ERV41"/>
    <property type="match status" value="1"/>
</dbReference>
<dbReference type="InterPro" id="IPR012936">
    <property type="entry name" value="Erv_C"/>
</dbReference>
<keyword evidence="2" id="KW-0812">Transmembrane</keyword>
<protein>
    <recommendedName>
        <fullName evidence="5">Endoplasmic reticulum-Golgi intermediate compartment protein</fullName>
    </recommendedName>
</protein>